<keyword evidence="5" id="KW-0805">Transcription regulation</keyword>
<keyword evidence="2" id="KW-0677">Repeat</keyword>
<accession>A0AAW2XNJ4</accession>
<protein>
    <submittedName>
        <fullName evidence="10">Zinc finger protein AZF2</fullName>
    </submittedName>
</protein>
<dbReference type="GO" id="GO:0008270">
    <property type="term" value="F:zinc ion binding"/>
    <property type="evidence" value="ECO:0007669"/>
    <property type="project" value="UniProtKB-KW"/>
</dbReference>
<dbReference type="AlphaFoldDB" id="A0AAW2XNJ4"/>
<reference evidence="10" key="2">
    <citation type="journal article" date="2024" name="Plant">
        <title>Genomic evolution and insights into agronomic trait innovations of Sesamum species.</title>
        <authorList>
            <person name="Miao H."/>
            <person name="Wang L."/>
            <person name="Qu L."/>
            <person name="Liu H."/>
            <person name="Sun Y."/>
            <person name="Le M."/>
            <person name="Wang Q."/>
            <person name="Wei S."/>
            <person name="Zheng Y."/>
            <person name="Lin W."/>
            <person name="Duan Y."/>
            <person name="Cao H."/>
            <person name="Xiong S."/>
            <person name="Wang X."/>
            <person name="Wei L."/>
            <person name="Li C."/>
            <person name="Ma Q."/>
            <person name="Ju M."/>
            <person name="Zhao R."/>
            <person name="Li G."/>
            <person name="Mu C."/>
            <person name="Tian Q."/>
            <person name="Mei H."/>
            <person name="Zhang T."/>
            <person name="Gao T."/>
            <person name="Zhang H."/>
        </authorList>
    </citation>
    <scope>NUCLEOTIDE SEQUENCE</scope>
    <source>
        <strain evidence="10">KEN1</strain>
    </source>
</reference>
<feature type="domain" description="C2H2-type" evidence="9">
    <location>
        <begin position="128"/>
        <end position="155"/>
    </location>
</feature>
<dbReference type="PANTHER" id="PTHR45988">
    <property type="entry name" value="C2H2 TYPE ZINC FINGER TRANSCRIPTION FACTOR FAMILY-RELATED"/>
    <property type="match status" value="1"/>
</dbReference>
<keyword evidence="4" id="KW-0862">Zinc</keyword>
<name>A0AAW2XNJ4_9LAMI</name>
<reference evidence="10" key="1">
    <citation type="submission" date="2020-06" db="EMBL/GenBank/DDBJ databases">
        <authorList>
            <person name="Li T."/>
            <person name="Hu X."/>
            <person name="Zhang T."/>
            <person name="Song X."/>
            <person name="Zhang H."/>
            <person name="Dai N."/>
            <person name="Sheng W."/>
            <person name="Hou X."/>
            <person name="Wei L."/>
        </authorList>
    </citation>
    <scope>NUCLEOTIDE SEQUENCE</scope>
    <source>
        <strain evidence="10">KEN1</strain>
        <tissue evidence="10">Leaf</tissue>
    </source>
</reference>
<evidence type="ECO:0000256" key="2">
    <source>
        <dbReference type="ARBA" id="ARBA00022737"/>
    </source>
</evidence>
<keyword evidence="1" id="KW-0479">Metal-binding</keyword>
<dbReference type="GO" id="GO:0000976">
    <property type="term" value="F:transcription cis-regulatory region binding"/>
    <property type="evidence" value="ECO:0007669"/>
    <property type="project" value="TreeGrafter"/>
</dbReference>
<proteinExistence type="predicted"/>
<evidence type="ECO:0000256" key="7">
    <source>
        <dbReference type="PROSITE-ProRule" id="PRU00042"/>
    </source>
</evidence>
<dbReference type="InterPro" id="IPR013087">
    <property type="entry name" value="Znf_C2H2_type"/>
</dbReference>
<dbReference type="InterPro" id="IPR036236">
    <property type="entry name" value="Znf_C2H2_sf"/>
</dbReference>
<dbReference type="GO" id="GO:0005634">
    <property type="term" value="C:nucleus"/>
    <property type="evidence" value="ECO:0007669"/>
    <property type="project" value="TreeGrafter"/>
</dbReference>
<keyword evidence="3 7" id="KW-0863">Zinc-finger</keyword>
<evidence type="ECO:0000256" key="1">
    <source>
        <dbReference type="ARBA" id="ARBA00022723"/>
    </source>
</evidence>
<gene>
    <name evidence="10" type="ORF">Slati_0769800</name>
</gene>
<feature type="region of interest" description="Disordered" evidence="8">
    <location>
        <begin position="102"/>
        <end position="124"/>
    </location>
</feature>
<evidence type="ECO:0000313" key="10">
    <source>
        <dbReference type="EMBL" id="KAL0454306.1"/>
    </source>
</evidence>
<evidence type="ECO:0000256" key="4">
    <source>
        <dbReference type="ARBA" id="ARBA00022833"/>
    </source>
</evidence>
<dbReference type="PROSITE" id="PS00028">
    <property type="entry name" value="ZINC_FINGER_C2H2_1"/>
    <property type="match status" value="1"/>
</dbReference>
<evidence type="ECO:0000256" key="6">
    <source>
        <dbReference type="ARBA" id="ARBA00023163"/>
    </source>
</evidence>
<dbReference type="GO" id="GO:0003700">
    <property type="term" value="F:DNA-binding transcription factor activity"/>
    <property type="evidence" value="ECO:0007669"/>
    <property type="project" value="InterPro"/>
</dbReference>
<evidence type="ECO:0000259" key="9">
    <source>
        <dbReference type="PROSITE" id="PS50157"/>
    </source>
</evidence>
<evidence type="ECO:0000256" key="5">
    <source>
        <dbReference type="ARBA" id="ARBA00023015"/>
    </source>
</evidence>
<keyword evidence="6" id="KW-0804">Transcription</keyword>
<comment type="caution">
    <text evidence="10">The sequence shown here is derived from an EMBL/GenBank/DDBJ whole genome shotgun (WGS) entry which is preliminary data.</text>
</comment>
<dbReference type="SUPFAM" id="SSF57667">
    <property type="entry name" value="beta-beta-alpha zinc fingers"/>
    <property type="match status" value="1"/>
</dbReference>
<sequence length="208" mass="22425">MSSQTMSVMPTSTAVVPPTQPRLRRRCRRFVDVDQAWGVRSWPEAKRCKIMDDCVTSEEEEIVAECLLMLARSGGGFCQALTPPAPDEEYVADCLVVLAGSGGDASPSDDPTTSLPADDSEKQKDNCYKCDVCDKVLPSYQALGGHKTSHRSKPPTAAATATVETSSGTNYSSGRPHACPICHKAFPTAKHFTFTRAQSAETPALREV</sequence>
<dbReference type="PROSITE" id="PS50157">
    <property type="entry name" value="ZINC_FINGER_C2H2_2"/>
    <property type="match status" value="1"/>
</dbReference>
<evidence type="ECO:0000256" key="8">
    <source>
        <dbReference type="SAM" id="MobiDB-lite"/>
    </source>
</evidence>
<dbReference type="Pfam" id="PF13912">
    <property type="entry name" value="zf-C2H2_6"/>
    <property type="match status" value="1"/>
</dbReference>
<dbReference type="EMBL" id="JACGWN010000003">
    <property type="protein sequence ID" value="KAL0454306.1"/>
    <property type="molecule type" value="Genomic_DNA"/>
</dbReference>
<dbReference type="Gene3D" id="3.30.160.60">
    <property type="entry name" value="Classic Zinc Finger"/>
    <property type="match status" value="1"/>
</dbReference>
<evidence type="ECO:0000256" key="3">
    <source>
        <dbReference type="ARBA" id="ARBA00022771"/>
    </source>
</evidence>
<dbReference type="PANTHER" id="PTHR45988:SF90">
    <property type="entry name" value="ZINC FINGER PROTEIN ZAT10-LIKE"/>
    <property type="match status" value="1"/>
</dbReference>
<dbReference type="InterPro" id="IPR044653">
    <property type="entry name" value="AZF1/2/3-like"/>
</dbReference>
<organism evidence="10">
    <name type="scientific">Sesamum latifolium</name>
    <dbReference type="NCBI Taxonomy" id="2727402"/>
    <lineage>
        <taxon>Eukaryota</taxon>
        <taxon>Viridiplantae</taxon>
        <taxon>Streptophyta</taxon>
        <taxon>Embryophyta</taxon>
        <taxon>Tracheophyta</taxon>
        <taxon>Spermatophyta</taxon>
        <taxon>Magnoliopsida</taxon>
        <taxon>eudicotyledons</taxon>
        <taxon>Gunneridae</taxon>
        <taxon>Pentapetalae</taxon>
        <taxon>asterids</taxon>
        <taxon>lamiids</taxon>
        <taxon>Lamiales</taxon>
        <taxon>Pedaliaceae</taxon>
        <taxon>Sesamum</taxon>
    </lineage>
</organism>